<dbReference type="Proteomes" id="UP000006727">
    <property type="component" value="Chromosome 14"/>
</dbReference>
<evidence type="ECO:0000313" key="3">
    <source>
        <dbReference type="EMBL" id="PNR40637.1"/>
    </source>
</evidence>
<dbReference type="Gramene" id="Pp3c14_5030V3.1">
    <property type="protein sequence ID" value="PAC:32962610.CDS.1"/>
    <property type="gene ID" value="Pp3c14_5030"/>
</dbReference>
<feature type="region of interest" description="Disordered" evidence="2">
    <location>
        <begin position="159"/>
        <end position="186"/>
    </location>
</feature>
<proteinExistence type="predicted"/>
<dbReference type="AlphaFoldDB" id="A0A2K1JGG3"/>
<evidence type="ECO:0000256" key="2">
    <source>
        <dbReference type="SAM" id="MobiDB-lite"/>
    </source>
</evidence>
<dbReference type="EnsemblPlants" id="Pp3c14_5030V3.1">
    <property type="protein sequence ID" value="PAC:32962610.CDS.1"/>
    <property type="gene ID" value="Pp3c14_5030"/>
</dbReference>
<feature type="compositionally biased region" description="Basic and acidic residues" evidence="2">
    <location>
        <begin position="168"/>
        <end position="177"/>
    </location>
</feature>
<dbReference type="InParanoid" id="A0A2K1JGG3"/>
<evidence type="ECO:0000313" key="4">
    <source>
        <dbReference type="EnsemblPlants" id="PAC:32962610.CDS.1"/>
    </source>
</evidence>
<dbReference type="Gramene" id="Pp3c14_5030V3.2">
    <property type="protein sequence ID" value="PAC:32962611.CDS.1"/>
    <property type="gene ID" value="Pp3c14_5030"/>
</dbReference>
<evidence type="ECO:0000313" key="5">
    <source>
        <dbReference type="Proteomes" id="UP000006727"/>
    </source>
</evidence>
<feature type="coiled-coil region" evidence="1">
    <location>
        <begin position="71"/>
        <end position="98"/>
    </location>
</feature>
<accession>A0A2K1JGG3</accession>
<keyword evidence="1" id="KW-0175">Coiled coil</keyword>
<gene>
    <name evidence="3" type="ORF">PHYPA_018040</name>
</gene>
<reference evidence="3 5" key="2">
    <citation type="journal article" date="2018" name="Plant J.">
        <title>The Physcomitrella patens chromosome-scale assembly reveals moss genome structure and evolution.</title>
        <authorList>
            <person name="Lang D."/>
            <person name="Ullrich K.K."/>
            <person name="Murat F."/>
            <person name="Fuchs J."/>
            <person name="Jenkins J."/>
            <person name="Haas F.B."/>
            <person name="Piednoel M."/>
            <person name="Gundlach H."/>
            <person name="Van Bel M."/>
            <person name="Meyberg R."/>
            <person name="Vives C."/>
            <person name="Morata J."/>
            <person name="Symeonidi A."/>
            <person name="Hiss M."/>
            <person name="Muchero W."/>
            <person name="Kamisugi Y."/>
            <person name="Saleh O."/>
            <person name="Blanc G."/>
            <person name="Decker E.L."/>
            <person name="van Gessel N."/>
            <person name="Grimwood J."/>
            <person name="Hayes R.D."/>
            <person name="Graham S.W."/>
            <person name="Gunter L.E."/>
            <person name="McDaniel S.F."/>
            <person name="Hoernstein S.N.W."/>
            <person name="Larsson A."/>
            <person name="Li F.W."/>
            <person name="Perroud P.F."/>
            <person name="Phillips J."/>
            <person name="Ranjan P."/>
            <person name="Rokshar D.S."/>
            <person name="Rothfels C.J."/>
            <person name="Schneider L."/>
            <person name="Shu S."/>
            <person name="Stevenson D.W."/>
            <person name="Thummler F."/>
            <person name="Tillich M."/>
            <person name="Villarreal Aguilar J.C."/>
            <person name="Widiez T."/>
            <person name="Wong G.K."/>
            <person name="Wymore A."/>
            <person name="Zhang Y."/>
            <person name="Zimmer A.D."/>
            <person name="Quatrano R.S."/>
            <person name="Mayer K.F.X."/>
            <person name="Goodstein D."/>
            <person name="Casacuberta J.M."/>
            <person name="Vandepoele K."/>
            <person name="Reski R."/>
            <person name="Cuming A.C."/>
            <person name="Tuskan G.A."/>
            <person name="Maumus F."/>
            <person name="Salse J."/>
            <person name="Schmutz J."/>
            <person name="Rensing S.A."/>
        </authorList>
    </citation>
    <scope>NUCLEOTIDE SEQUENCE [LARGE SCALE GENOMIC DNA]</scope>
    <source>
        <strain evidence="4 5">cv. Gransden 2004</strain>
    </source>
</reference>
<sequence>MESLSLFAEPLLSIVVSELITAVVNNGKAGYKCRDQCKKLEVELNGIKEDVECIMTRISSIKTLDPEHKHLKMAERWLDKLTTVMEKAKEEVRQCNNSRWSFHTRLSDKLTASFRDIKAVADIRYNITILLDEPELTTKSTGEGSTIKQEVSVDTWFLPSPKSSTKVNARENTDNRRPQHHAQPSHHVAFQHNGHISSTLSQPNHYHFLLNVLNVPYVH</sequence>
<dbReference type="EMBL" id="ABEU02000014">
    <property type="protein sequence ID" value="PNR40637.1"/>
    <property type="molecule type" value="Genomic_DNA"/>
</dbReference>
<evidence type="ECO:0008006" key="6">
    <source>
        <dbReference type="Google" id="ProtNLM"/>
    </source>
</evidence>
<dbReference type="EnsemblPlants" id="Pp3c14_5030V3.2">
    <property type="protein sequence ID" value="PAC:32962611.CDS.1"/>
    <property type="gene ID" value="Pp3c14_5030"/>
</dbReference>
<name>A0A2K1JGG3_PHYPA</name>
<dbReference type="PaxDb" id="3218-PP1S150_6V6.1"/>
<keyword evidence="5" id="KW-1185">Reference proteome</keyword>
<organism evidence="3">
    <name type="scientific">Physcomitrium patens</name>
    <name type="common">Spreading-leaved earth moss</name>
    <name type="synonym">Physcomitrella patens</name>
    <dbReference type="NCBI Taxonomy" id="3218"/>
    <lineage>
        <taxon>Eukaryota</taxon>
        <taxon>Viridiplantae</taxon>
        <taxon>Streptophyta</taxon>
        <taxon>Embryophyta</taxon>
        <taxon>Bryophyta</taxon>
        <taxon>Bryophytina</taxon>
        <taxon>Bryopsida</taxon>
        <taxon>Funariidae</taxon>
        <taxon>Funariales</taxon>
        <taxon>Funariaceae</taxon>
        <taxon>Physcomitrium</taxon>
    </lineage>
</organism>
<reference evidence="4" key="3">
    <citation type="submission" date="2020-12" db="UniProtKB">
        <authorList>
            <consortium name="EnsemblPlants"/>
        </authorList>
    </citation>
    <scope>IDENTIFICATION</scope>
</reference>
<evidence type="ECO:0000256" key="1">
    <source>
        <dbReference type="SAM" id="Coils"/>
    </source>
</evidence>
<reference evidence="3 5" key="1">
    <citation type="journal article" date="2008" name="Science">
        <title>The Physcomitrella genome reveals evolutionary insights into the conquest of land by plants.</title>
        <authorList>
            <person name="Rensing S."/>
            <person name="Lang D."/>
            <person name="Zimmer A."/>
            <person name="Terry A."/>
            <person name="Salamov A."/>
            <person name="Shapiro H."/>
            <person name="Nishiyama T."/>
            <person name="Perroud P.-F."/>
            <person name="Lindquist E."/>
            <person name="Kamisugi Y."/>
            <person name="Tanahashi T."/>
            <person name="Sakakibara K."/>
            <person name="Fujita T."/>
            <person name="Oishi K."/>
            <person name="Shin-I T."/>
            <person name="Kuroki Y."/>
            <person name="Toyoda A."/>
            <person name="Suzuki Y."/>
            <person name="Hashimoto A."/>
            <person name="Yamaguchi K."/>
            <person name="Sugano A."/>
            <person name="Kohara Y."/>
            <person name="Fujiyama A."/>
            <person name="Anterola A."/>
            <person name="Aoki S."/>
            <person name="Ashton N."/>
            <person name="Barbazuk W.B."/>
            <person name="Barker E."/>
            <person name="Bennetzen J."/>
            <person name="Bezanilla M."/>
            <person name="Blankenship R."/>
            <person name="Cho S.H."/>
            <person name="Dutcher S."/>
            <person name="Estelle M."/>
            <person name="Fawcett J.A."/>
            <person name="Gundlach H."/>
            <person name="Hanada K."/>
            <person name="Heyl A."/>
            <person name="Hicks K.A."/>
            <person name="Hugh J."/>
            <person name="Lohr M."/>
            <person name="Mayer K."/>
            <person name="Melkozernov A."/>
            <person name="Murata T."/>
            <person name="Nelson D."/>
            <person name="Pils B."/>
            <person name="Prigge M."/>
            <person name="Reiss B."/>
            <person name="Renner T."/>
            <person name="Rombauts S."/>
            <person name="Rushton P."/>
            <person name="Sanderfoot A."/>
            <person name="Schween G."/>
            <person name="Shiu S.-H."/>
            <person name="Stueber K."/>
            <person name="Theodoulou F.L."/>
            <person name="Tu H."/>
            <person name="Van de Peer Y."/>
            <person name="Verrier P.J."/>
            <person name="Waters E."/>
            <person name="Wood A."/>
            <person name="Yang L."/>
            <person name="Cove D."/>
            <person name="Cuming A."/>
            <person name="Hasebe M."/>
            <person name="Lucas S."/>
            <person name="Mishler D.B."/>
            <person name="Reski R."/>
            <person name="Grigoriev I."/>
            <person name="Quatrano R.S."/>
            <person name="Boore J.L."/>
        </authorList>
    </citation>
    <scope>NUCLEOTIDE SEQUENCE [LARGE SCALE GENOMIC DNA]</scope>
    <source>
        <strain evidence="4 5">cv. Gransden 2004</strain>
    </source>
</reference>
<protein>
    <recommendedName>
        <fullName evidence="6">Rx N-terminal domain-containing protein</fullName>
    </recommendedName>
</protein>